<proteinExistence type="predicted"/>
<dbReference type="Pfam" id="PF00075">
    <property type="entry name" value="RNase_H"/>
    <property type="match status" value="1"/>
</dbReference>
<dbReference type="SUPFAM" id="SSF53098">
    <property type="entry name" value="Ribonuclease H-like"/>
    <property type="match status" value="1"/>
</dbReference>
<organism evidence="2">
    <name type="scientific">marine sediment metagenome</name>
    <dbReference type="NCBI Taxonomy" id="412755"/>
    <lineage>
        <taxon>unclassified sequences</taxon>
        <taxon>metagenomes</taxon>
        <taxon>ecological metagenomes</taxon>
    </lineage>
</organism>
<gene>
    <name evidence="2" type="ORF">LCGC14_1585800</name>
</gene>
<dbReference type="GO" id="GO:0004523">
    <property type="term" value="F:RNA-DNA hybrid ribonuclease activity"/>
    <property type="evidence" value="ECO:0007669"/>
    <property type="project" value="InterPro"/>
</dbReference>
<feature type="non-terminal residue" evidence="2">
    <location>
        <position position="70"/>
    </location>
</feature>
<dbReference type="EMBL" id="LAZR01012533">
    <property type="protein sequence ID" value="KKM26347.1"/>
    <property type="molecule type" value="Genomic_DNA"/>
</dbReference>
<feature type="domain" description="RNase H type-1" evidence="1">
    <location>
        <begin position="1"/>
        <end position="70"/>
    </location>
</feature>
<name>A0A0F9IFR8_9ZZZZ</name>
<sequence length="70" mass="7536">MIQAYIDGSSKGNPGKSGAGVAIYDKDNLLVLVRGVPLGHGTNNQAELQALQIALDELIKLEYHQFDVNI</sequence>
<protein>
    <recommendedName>
        <fullName evidence="1">RNase H type-1 domain-containing protein</fullName>
    </recommendedName>
</protein>
<dbReference type="AlphaFoldDB" id="A0A0F9IFR8"/>
<dbReference type="InterPro" id="IPR036397">
    <property type="entry name" value="RNaseH_sf"/>
</dbReference>
<dbReference type="GO" id="GO:0003676">
    <property type="term" value="F:nucleic acid binding"/>
    <property type="evidence" value="ECO:0007669"/>
    <property type="project" value="InterPro"/>
</dbReference>
<reference evidence="2" key="1">
    <citation type="journal article" date="2015" name="Nature">
        <title>Complex archaea that bridge the gap between prokaryotes and eukaryotes.</title>
        <authorList>
            <person name="Spang A."/>
            <person name="Saw J.H."/>
            <person name="Jorgensen S.L."/>
            <person name="Zaremba-Niedzwiedzka K."/>
            <person name="Martijn J."/>
            <person name="Lind A.E."/>
            <person name="van Eijk R."/>
            <person name="Schleper C."/>
            <person name="Guy L."/>
            <person name="Ettema T.J."/>
        </authorList>
    </citation>
    <scope>NUCLEOTIDE SEQUENCE</scope>
</reference>
<comment type="caution">
    <text evidence="2">The sequence shown here is derived from an EMBL/GenBank/DDBJ whole genome shotgun (WGS) entry which is preliminary data.</text>
</comment>
<dbReference type="InterPro" id="IPR012337">
    <property type="entry name" value="RNaseH-like_sf"/>
</dbReference>
<accession>A0A0F9IFR8</accession>
<dbReference type="PROSITE" id="PS50879">
    <property type="entry name" value="RNASE_H_1"/>
    <property type="match status" value="1"/>
</dbReference>
<dbReference type="Gene3D" id="3.30.420.10">
    <property type="entry name" value="Ribonuclease H-like superfamily/Ribonuclease H"/>
    <property type="match status" value="1"/>
</dbReference>
<evidence type="ECO:0000259" key="1">
    <source>
        <dbReference type="PROSITE" id="PS50879"/>
    </source>
</evidence>
<dbReference type="InterPro" id="IPR002156">
    <property type="entry name" value="RNaseH_domain"/>
</dbReference>
<evidence type="ECO:0000313" key="2">
    <source>
        <dbReference type="EMBL" id="KKM26347.1"/>
    </source>
</evidence>